<evidence type="ECO:0000313" key="1">
    <source>
        <dbReference type="EMBL" id="CAF1059919.1"/>
    </source>
</evidence>
<gene>
    <name evidence="2" type="ORF">FNK824_LOCUS33003</name>
    <name evidence="1" type="ORF">SEV965_LOCUS13796</name>
</gene>
<evidence type="ECO:0000313" key="2">
    <source>
        <dbReference type="EMBL" id="CAF4136851.1"/>
    </source>
</evidence>
<dbReference type="EMBL" id="CAJNOU010000664">
    <property type="protein sequence ID" value="CAF1059919.1"/>
    <property type="molecule type" value="Genomic_DNA"/>
</dbReference>
<dbReference type="Proteomes" id="UP000663889">
    <property type="component" value="Unassembled WGS sequence"/>
</dbReference>
<protein>
    <submittedName>
        <fullName evidence="1">Uncharacterized protein</fullName>
    </submittedName>
</protein>
<proteinExistence type="predicted"/>
<accession>A0A814L8A5</accession>
<comment type="caution">
    <text evidence="1">The sequence shown here is derived from an EMBL/GenBank/DDBJ whole genome shotgun (WGS) entry which is preliminary data.</text>
</comment>
<name>A0A814L8A5_9BILA</name>
<sequence>MWHKNRALNGYYYYRENSNCIRKNKATIGSKALKRVNGTLYKIESAANLLCVNQIKYVYTVEFRPPDDMNDVHANFVIMLPLTFIERVGQEIYAGVKEFLRPIITC</sequence>
<evidence type="ECO:0000313" key="3">
    <source>
        <dbReference type="Proteomes" id="UP000663889"/>
    </source>
</evidence>
<reference evidence="1" key="1">
    <citation type="submission" date="2021-02" db="EMBL/GenBank/DDBJ databases">
        <authorList>
            <person name="Nowell W R."/>
        </authorList>
    </citation>
    <scope>NUCLEOTIDE SEQUENCE</scope>
</reference>
<dbReference type="EMBL" id="CAJOBE010011716">
    <property type="protein sequence ID" value="CAF4136851.1"/>
    <property type="molecule type" value="Genomic_DNA"/>
</dbReference>
<organism evidence="1 3">
    <name type="scientific">Rotaria sordida</name>
    <dbReference type="NCBI Taxonomy" id="392033"/>
    <lineage>
        <taxon>Eukaryota</taxon>
        <taxon>Metazoa</taxon>
        <taxon>Spiralia</taxon>
        <taxon>Gnathifera</taxon>
        <taxon>Rotifera</taxon>
        <taxon>Eurotatoria</taxon>
        <taxon>Bdelloidea</taxon>
        <taxon>Philodinida</taxon>
        <taxon>Philodinidae</taxon>
        <taxon>Rotaria</taxon>
    </lineage>
</organism>
<dbReference type="Proteomes" id="UP000663874">
    <property type="component" value="Unassembled WGS sequence"/>
</dbReference>
<dbReference type="AlphaFoldDB" id="A0A814L8A5"/>